<accession>A0ABP9D677</accession>
<comment type="caution">
    <text evidence="2">The sequence shown here is derived from an EMBL/GenBank/DDBJ whole genome shotgun (WGS) entry which is preliminary data.</text>
</comment>
<feature type="repeat" description="TPR" evidence="1">
    <location>
        <begin position="296"/>
        <end position="329"/>
    </location>
</feature>
<feature type="repeat" description="TPR" evidence="1">
    <location>
        <begin position="41"/>
        <end position="74"/>
    </location>
</feature>
<dbReference type="SUPFAM" id="SSF48452">
    <property type="entry name" value="TPR-like"/>
    <property type="match status" value="2"/>
</dbReference>
<dbReference type="Proteomes" id="UP001500298">
    <property type="component" value="Unassembled WGS sequence"/>
</dbReference>
<protein>
    <recommendedName>
        <fullName evidence="4">Tetratricopeptide repeat-containing protein</fullName>
    </recommendedName>
</protein>
<dbReference type="Pfam" id="PF13414">
    <property type="entry name" value="TPR_11"/>
    <property type="match status" value="1"/>
</dbReference>
<dbReference type="PANTHER" id="PTHR12558">
    <property type="entry name" value="CELL DIVISION CYCLE 16,23,27"/>
    <property type="match status" value="1"/>
</dbReference>
<dbReference type="EMBL" id="BAABJX010000022">
    <property type="protein sequence ID" value="GAA4829936.1"/>
    <property type="molecule type" value="Genomic_DNA"/>
</dbReference>
<organism evidence="2 3">
    <name type="scientific">Algivirga pacifica</name>
    <dbReference type="NCBI Taxonomy" id="1162670"/>
    <lineage>
        <taxon>Bacteria</taxon>
        <taxon>Pseudomonadati</taxon>
        <taxon>Bacteroidota</taxon>
        <taxon>Cytophagia</taxon>
        <taxon>Cytophagales</taxon>
        <taxon>Flammeovirgaceae</taxon>
        <taxon>Algivirga</taxon>
    </lineage>
</organism>
<sequence length="416" mass="48987">MAFAQNALAYYVIGEKFREHNEPLKAIDQYNKAIKIDPANPQFHYQKGMCYLSLRQFENALNAFKVAEEYNPNSLETHKRLYNIYMQKDYFDDAIYHLDRIFELSPHEKIKIQAKYSIVSILFKLERLLDTEKHLLDLLKLNPIDTRALFFCAKLYNEQGNYTKAKEAALSALQHLQGQNYKVTVPYYFELCKSYYYLKEYNALNEAIQRASYGRYRELVFPYTSMFKLQVANCYYNTFDFKTAAIILQEALQQGGNEEAIYQLQLKISGKKADKSKLIEHCLIRIQEQPDTLRVAQYLAELSNLYMDQGNYAKVIQTTEQCLKITPDNYKLEYLKAIAFIQSNQRKQGIEILERITTYRGLNVRTKAAFNFTLAQAYLLEKRKREADLRLLKAKIDTQFKYAVMYLQEQITQQEL</sequence>
<reference evidence="3" key="1">
    <citation type="journal article" date="2019" name="Int. J. Syst. Evol. Microbiol.">
        <title>The Global Catalogue of Microorganisms (GCM) 10K type strain sequencing project: providing services to taxonomists for standard genome sequencing and annotation.</title>
        <authorList>
            <consortium name="The Broad Institute Genomics Platform"/>
            <consortium name="The Broad Institute Genome Sequencing Center for Infectious Disease"/>
            <person name="Wu L."/>
            <person name="Ma J."/>
        </authorList>
    </citation>
    <scope>NUCLEOTIDE SEQUENCE [LARGE SCALE GENOMIC DNA]</scope>
    <source>
        <strain evidence="3">JCM 18326</strain>
    </source>
</reference>
<feature type="repeat" description="TPR" evidence="1">
    <location>
        <begin position="75"/>
        <end position="108"/>
    </location>
</feature>
<dbReference type="PROSITE" id="PS50005">
    <property type="entry name" value="TPR"/>
    <property type="match status" value="4"/>
</dbReference>
<gene>
    <name evidence="2" type="ORF">GCM10023331_13980</name>
</gene>
<evidence type="ECO:0008006" key="4">
    <source>
        <dbReference type="Google" id="ProtNLM"/>
    </source>
</evidence>
<feature type="repeat" description="TPR" evidence="1">
    <location>
        <begin position="7"/>
        <end position="40"/>
    </location>
</feature>
<keyword evidence="1" id="KW-0802">TPR repeat</keyword>
<evidence type="ECO:0000313" key="3">
    <source>
        <dbReference type="Proteomes" id="UP001500298"/>
    </source>
</evidence>
<proteinExistence type="predicted"/>
<dbReference type="InterPro" id="IPR019734">
    <property type="entry name" value="TPR_rpt"/>
</dbReference>
<dbReference type="Pfam" id="PF13181">
    <property type="entry name" value="TPR_8"/>
    <property type="match status" value="1"/>
</dbReference>
<dbReference type="PANTHER" id="PTHR12558:SF13">
    <property type="entry name" value="CELL DIVISION CYCLE PROTEIN 27 HOMOLOG"/>
    <property type="match status" value="1"/>
</dbReference>
<evidence type="ECO:0000313" key="2">
    <source>
        <dbReference type="EMBL" id="GAA4829936.1"/>
    </source>
</evidence>
<dbReference type="InterPro" id="IPR011990">
    <property type="entry name" value="TPR-like_helical_dom_sf"/>
</dbReference>
<name>A0ABP9D677_9BACT</name>
<dbReference type="Gene3D" id="1.25.40.10">
    <property type="entry name" value="Tetratricopeptide repeat domain"/>
    <property type="match status" value="3"/>
</dbReference>
<keyword evidence="3" id="KW-1185">Reference proteome</keyword>
<dbReference type="SMART" id="SM00028">
    <property type="entry name" value="TPR"/>
    <property type="match status" value="6"/>
</dbReference>
<evidence type="ECO:0000256" key="1">
    <source>
        <dbReference type="PROSITE-ProRule" id="PRU00339"/>
    </source>
</evidence>